<dbReference type="RefSeq" id="WP_135618266.1">
    <property type="nucleotide sequence ID" value="NZ_RQGG01000013.1"/>
</dbReference>
<accession>A0A4R9JRF5</accession>
<dbReference type="SUPFAM" id="SSF53448">
    <property type="entry name" value="Nucleotide-diphospho-sugar transferases"/>
    <property type="match status" value="1"/>
</dbReference>
<protein>
    <submittedName>
        <fullName evidence="2">Glycosyltransferase family 2 protein</fullName>
    </submittedName>
</protein>
<dbReference type="Pfam" id="PF00535">
    <property type="entry name" value="Glycos_transf_2"/>
    <property type="match status" value="1"/>
</dbReference>
<dbReference type="Gene3D" id="3.90.550.10">
    <property type="entry name" value="Spore Coat Polysaccharide Biosynthesis Protein SpsA, Chain A"/>
    <property type="match status" value="1"/>
</dbReference>
<dbReference type="InterPro" id="IPR001173">
    <property type="entry name" value="Glyco_trans_2-like"/>
</dbReference>
<dbReference type="EMBL" id="RQGG01000013">
    <property type="protein sequence ID" value="TGL55084.1"/>
    <property type="molecule type" value="Genomic_DNA"/>
</dbReference>
<evidence type="ECO:0000313" key="2">
    <source>
        <dbReference type="EMBL" id="TGL55084.1"/>
    </source>
</evidence>
<dbReference type="OrthoDB" id="305760at2"/>
<dbReference type="InterPro" id="IPR029044">
    <property type="entry name" value="Nucleotide-diphossugar_trans"/>
</dbReference>
<keyword evidence="3" id="KW-1185">Reference proteome</keyword>
<name>A0A4R9JRF5_9LEPT</name>
<gene>
    <name evidence="2" type="ORF">EHQ59_05610</name>
</gene>
<dbReference type="PANTHER" id="PTHR22916">
    <property type="entry name" value="GLYCOSYLTRANSFERASE"/>
    <property type="match status" value="1"/>
</dbReference>
<dbReference type="GO" id="GO:0016758">
    <property type="term" value="F:hexosyltransferase activity"/>
    <property type="evidence" value="ECO:0007669"/>
    <property type="project" value="UniProtKB-ARBA"/>
</dbReference>
<dbReference type="PANTHER" id="PTHR22916:SF3">
    <property type="entry name" value="UDP-GLCNAC:BETAGAL BETA-1,3-N-ACETYLGLUCOSAMINYLTRANSFERASE-LIKE PROTEIN 1"/>
    <property type="match status" value="1"/>
</dbReference>
<dbReference type="AlphaFoldDB" id="A0A4R9JRF5"/>
<sequence length="327" mass="39054">MTPNLPLVSILIPTHNRRHLIERAILSVLQQNYPHWELHIIDDGSTDDTWSYLLSYLPSWKRQIQSFGRYEKSIQLHQTEHRGVSATRNFGIEKSRGEWIALLDSDDEWYPEKLKRQIQFHKDHPEFLFSQTKEVWNKKGNLQEPKGKYQKLSGRFLKESLSICMVTCSSFMAHKQTWESIGFFREEMRTCEDYDLWNRILLRGYSIGLLDENLLVRYGGHDDQLSNQFQAIERFRLYSLLSTANELNWNSGKLKEWNPENQEENKEDRNPKLLLRDAILNRLDTLIQGREKRGKEVQFLYHYRSLFLENKPIHQKELLTLLDDRLF</sequence>
<keyword evidence="2" id="KW-0808">Transferase</keyword>
<dbReference type="Proteomes" id="UP000297609">
    <property type="component" value="Unassembled WGS sequence"/>
</dbReference>
<reference evidence="2" key="1">
    <citation type="journal article" date="2019" name="PLoS Negl. Trop. Dis.">
        <title>Revisiting the worldwide diversity of Leptospira species in the environment.</title>
        <authorList>
            <person name="Vincent A.T."/>
            <person name="Schiettekatte O."/>
            <person name="Bourhy P."/>
            <person name="Veyrier F.J."/>
            <person name="Picardeau M."/>
        </authorList>
    </citation>
    <scope>NUCLEOTIDE SEQUENCE [LARGE SCALE GENOMIC DNA]</scope>
    <source>
        <strain evidence="2">201702454</strain>
    </source>
</reference>
<evidence type="ECO:0000313" key="3">
    <source>
        <dbReference type="Proteomes" id="UP000297609"/>
    </source>
</evidence>
<dbReference type="CDD" id="cd00761">
    <property type="entry name" value="Glyco_tranf_GTA_type"/>
    <property type="match status" value="1"/>
</dbReference>
<evidence type="ECO:0000259" key="1">
    <source>
        <dbReference type="Pfam" id="PF00535"/>
    </source>
</evidence>
<comment type="caution">
    <text evidence="2">The sequence shown here is derived from an EMBL/GenBank/DDBJ whole genome shotgun (WGS) entry which is preliminary data.</text>
</comment>
<organism evidence="2 3">
    <name type="scientific">Leptospira kemamanensis</name>
    <dbReference type="NCBI Taxonomy" id="2484942"/>
    <lineage>
        <taxon>Bacteria</taxon>
        <taxon>Pseudomonadati</taxon>
        <taxon>Spirochaetota</taxon>
        <taxon>Spirochaetia</taxon>
        <taxon>Leptospirales</taxon>
        <taxon>Leptospiraceae</taxon>
        <taxon>Leptospira</taxon>
    </lineage>
</organism>
<proteinExistence type="predicted"/>
<feature type="domain" description="Glycosyltransferase 2-like" evidence="1">
    <location>
        <begin position="9"/>
        <end position="171"/>
    </location>
</feature>